<evidence type="ECO:0000313" key="7">
    <source>
        <dbReference type="EMBL" id="PYI34281.1"/>
    </source>
</evidence>
<keyword evidence="2" id="KW-0808">Transferase</keyword>
<dbReference type="PROSITE" id="PS00108">
    <property type="entry name" value="PROTEIN_KINASE_ST"/>
    <property type="match status" value="1"/>
</dbReference>
<sequence length="366" mass="41715">MSDASNAEFYPVSIGQVLHHRYRLLQRLGSGRYSAVYLARDQKESSYKAIKILRPDCYNGKHDLFELEIPRHLRRANPDHPGYQHITILLDDFIHIGQSGNRHVCLVMEPMAEDMKGFSFFFDGAKIPNLIMKRITRQLLSALEYAHASGVIHSDIKQDNIMVKVRDPSIIDRYLKDSLSNPAANLGEYNFDDISELIHTEVVLCDWGSSSWVRKHLTEMIQPRLLRAPEVILGAPWGKEVDIWNLGALLPELLDTVQMFSGKATVTGGVYHIKHHIEEIDALFGPFPSEMLANGNSKLVERIFDNDCKIRDCTKRPPAMLERWIQCLDGPEKTNFLSLIRSMLIIDPKERKTALALQRASWLTTG</sequence>
<keyword evidence="5" id="KW-0067">ATP-binding</keyword>
<gene>
    <name evidence="7" type="ORF">BP00DRAFT_433914</name>
</gene>
<evidence type="ECO:0000256" key="2">
    <source>
        <dbReference type="ARBA" id="ARBA00022679"/>
    </source>
</evidence>
<dbReference type="GO" id="GO:0005524">
    <property type="term" value="F:ATP binding"/>
    <property type="evidence" value="ECO:0007669"/>
    <property type="project" value="UniProtKB-KW"/>
</dbReference>
<proteinExistence type="predicted"/>
<dbReference type="SUPFAM" id="SSF56112">
    <property type="entry name" value="Protein kinase-like (PK-like)"/>
    <property type="match status" value="1"/>
</dbReference>
<dbReference type="GO" id="GO:0004674">
    <property type="term" value="F:protein serine/threonine kinase activity"/>
    <property type="evidence" value="ECO:0007669"/>
    <property type="project" value="UniProtKB-KW"/>
</dbReference>
<dbReference type="InterPro" id="IPR051175">
    <property type="entry name" value="CLK_kinases"/>
</dbReference>
<dbReference type="Gene3D" id="1.10.510.10">
    <property type="entry name" value="Transferase(Phosphotransferase) domain 1"/>
    <property type="match status" value="1"/>
</dbReference>
<dbReference type="InterPro" id="IPR011009">
    <property type="entry name" value="Kinase-like_dom_sf"/>
</dbReference>
<dbReference type="Proteomes" id="UP000248817">
    <property type="component" value="Unassembled WGS sequence"/>
</dbReference>
<dbReference type="PROSITE" id="PS50011">
    <property type="entry name" value="PROTEIN_KINASE_DOM"/>
    <property type="match status" value="1"/>
</dbReference>
<keyword evidence="1" id="KW-0723">Serine/threonine-protein kinase</keyword>
<protein>
    <submittedName>
        <fullName evidence="7">Kinase-like protein</fullName>
    </submittedName>
</protein>
<organism evidence="7 8">
    <name type="scientific">Aspergillus indologenus CBS 114.80</name>
    <dbReference type="NCBI Taxonomy" id="1450541"/>
    <lineage>
        <taxon>Eukaryota</taxon>
        <taxon>Fungi</taxon>
        <taxon>Dikarya</taxon>
        <taxon>Ascomycota</taxon>
        <taxon>Pezizomycotina</taxon>
        <taxon>Eurotiomycetes</taxon>
        <taxon>Eurotiomycetidae</taxon>
        <taxon>Eurotiales</taxon>
        <taxon>Aspergillaceae</taxon>
        <taxon>Aspergillus</taxon>
        <taxon>Aspergillus subgen. Circumdati</taxon>
    </lineage>
</organism>
<dbReference type="InterPro" id="IPR008271">
    <property type="entry name" value="Ser/Thr_kinase_AS"/>
</dbReference>
<evidence type="ECO:0000259" key="6">
    <source>
        <dbReference type="PROSITE" id="PS50011"/>
    </source>
</evidence>
<dbReference type="SMART" id="SM00220">
    <property type="entry name" value="S_TKc"/>
    <property type="match status" value="1"/>
</dbReference>
<dbReference type="Gene3D" id="3.30.200.20">
    <property type="entry name" value="Phosphorylase Kinase, domain 1"/>
    <property type="match status" value="1"/>
</dbReference>
<evidence type="ECO:0000256" key="4">
    <source>
        <dbReference type="ARBA" id="ARBA00022777"/>
    </source>
</evidence>
<dbReference type="GO" id="GO:0005634">
    <property type="term" value="C:nucleus"/>
    <property type="evidence" value="ECO:0007669"/>
    <property type="project" value="TreeGrafter"/>
</dbReference>
<keyword evidence="3" id="KW-0547">Nucleotide-binding</keyword>
<evidence type="ECO:0000256" key="3">
    <source>
        <dbReference type="ARBA" id="ARBA00022741"/>
    </source>
</evidence>
<dbReference type="AlphaFoldDB" id="A0A2V5IDW4"/>
<dbReference type="PANTHER" id="PTHR45646:SF11">
    <property type="entry name" value="SERINE_THREONINE-PROTEIN KINASE DOA"/>
    <property type="match status" value="1"/>
</dbReference>
<keyword evidence="8" id="KW-1185">Reference proteome</keyword>
<keyword evidence="4 7" id="KW-0418">Kinase</keyword>
<evidence type="ECO:0000256" key="1">
    <source>
        <dbReference type="ARBA" id="ARBA00022527"/>
    </source>
</evidence>
<dbReference type="Pfam" id="PF00069">
    <property type="entry name" value="Pkinase"/>
    <property type="match status" value="1"/>
</dbReference>
<feature type="domain" description="Protein kinase" evidence="6">
    <location>
        <begin position="22"/>
        <end position="363"/>
    </location>
</feature>
<dbReference type="InterPro" id="IPR000719">
    <property type="entry name" value="Prot_kinase_dom"/>
</dbReference>
<name>A0A2V5IDW4_9EURO</name>
<reference evidence="7 8" key="1">
    <citation type="submission" date="2018-02" db="EMBL/GenBank/DDBJ databases">
        <title>The genomes of Aspergillus section Nigri reveals drivers in fungal speciation.</title>
        <authorList>
            <consortium name="DOE Joint Genome Institute"/>
            <person name="Vesth T.C."/>
            <person name="Nybo J."/>
            <person name="Theobald S."/>
            <person name="Brandl J."/>
            <person name="Frisvad J.C."/>
            <person name="Nielsen K.F."/>
            <person name="Lyhne E.K."/>
            <person name="Kogle M.E."/>
            <person name="Kuo A."/>
            <person name="Riley R."/>
            <person name="Clum A."/>
            <person name="Nolan M."/>
            <person name="Lipzen A."/>
            <person name="Salamov A."/>
            <person name="Henrissat B."/>
            <person name="Wiebenga A."/>
            <person name="De vries R.P."/>
            <person name="Grigoriev I.V."/>
            <person name="Mortensen U.H."/>
            <person name="Andersen M.R."/>
            <person name="Baker S.E."/>
        </authorList>
    </citation>
    <scope>NUCLEOTIDE SEQUENCE [LARGE SCALE GENOMIC DNA]</scope>
    <source>
        <strain evidence="7 8">CBS 114.80</strain>
    </source>
</reference>
<evidence type="ECO:0000256" key="5">
    <source>
        <dbReference type="ARBA" id="ARBA00022840"/>
    </source>
</evidence>
<accession>A0A2V5IDW4</accession>
<dbReference type="GO" id="GO:0043484">
    <property type="term" value="P:regulation of RNA splicing"/>
    <property type="evidence" value="ECO:0007669"/>
    <property type="project" value="TreeGrafter"/>
</dbReference>
<evidence type="ECO:0000313" key="8">
    <source>
        <dbReference type="Proteomes" id="UP000248817"/>
    </source>
</evidence>
<dbReference type="PANTHER" id="PTHR45646">
    <property type="entry name" value="SERINE/THREONINE-PROTEIN KINASE DOA-RELATED"/>
    <property type="match status" value="1"/>
</dbReference>
<dbReference type="EMBL" id="KZ825477">
    <property type="protein sequence ID" value="PYI34281.1"/>
    <property type="molecule type" value="Genomic_DNA"/>
</dbReference>